<dbReference type="InterPro" id="IPR013087">
    <property type="entry name" value="Znf_C2H2_type"/>
</dbReference>
<dbReference type="RefSeq" id="XP_026747572.1">
    <property type="nucleotide sequence ID" value="XM_026891771.1"/>
</dbReference>
<dbReference type="Proteomes" id="UP000322000">
    <property type="component" value="Chromosome 3"/>
</dbReference>
<dbReference type="SMART" id="SM00355">
    <property type="entry name" value="ZnF_C2H2"/>
    <property type="match status" value="3"/>
</dbReference>
<evidence type="ECO:0000256" key="6">
    <source>
        <dbReference type="ARBA" id="ARBA00022833"/>
    </source>
</evidence>
<name>A0A7E5X567_TRINI</name>
<proteinExistence type="predicted"/>
<dbReference type="Pfam" id="PF00096">
    <property type="entry name" value="zf-C2H2"/>
    <property type="match status" value="3"/>
</dbReference>
<keyword evidence="9" id="KW-0804">Transcription</keyword>
<feature type="domain" description="C2H2-type" evidence="12">
    <location>
        <begin position="40"/>
        <end position="67"/>
    </location>
</feature>
<evidence type="ECO:0000256" key="8">
    <source>
        <dbReference type="ARBA" id="ARBA00023125"/>
    </source>
</evidence>
<evidence type="ECO:0000256" key="5">
    <source>
        <dbReference type="ARBA" id="ARBA00022771"/>
    </source>
</evidence>
<dbReference type="PANTHER" id="PTHR24394:SF29">
    <property type="entry name" value="MYONEURIN"/>
    <property type="match status" value="1"/>
</dbReference>
<keyword evidence="6" id="KW-0862">Zinc</keyword>
<gene>
    <name evidence="14" type="primary">LOC113508688</name>
</gene>
<dbReference type="GO" id="GO:0003677">
    <property type="term" value="F:DNA binding"/>
    <property type="evidence" value="ECO:0007669"/>
    <property type="project" value="UniProtKB-KW"/>
</dbReference>
<dbReference type="FunFam" id="3.30.160.60:FF:000965">
    <property type="entry name" value="Neurotrophin receptor-interacting factor homolog"/>
    <property type="match status" value="1"/>
</dbReference>
<sequence>MCISFCWCDKTFSRQSLYSAHYRRIHVTSEERARRHDRPWVCEVCGKTLPNKCMLLYHQRNHTGEKPYACTQCPKTFTMKKLLQTHIGGQEKISRNILLSPADVILIESETGDNANSQEAILVPDDESNVQTPEISVEKENRDSVGASCVPVFDYHSDSSSDSSVYTDGEETHITFSQEISISQALKRPEKEQWRRALAQKLQSFEDNDACELVKKP</sequence>
<evidence type="ECO:0000313" key="14">
    <source>
        <dbReference type="RefSeq" id="XP_026747572.1"/>
    </source>
</evidence>
<dbReference type="GO" id="GO:0005634">
    <property type="term" value="C:nucleus"/>
    <property type="evidence" value="ECO:0007669"/>
    <property type="project" value="UniProtKB-SubCell"/>
</dbReference>
<dbReference type="PROSITE" id="PS50157">
    <property type="entry name" value="ZINC_FINGER_C2H2_2"/>
    <property type="match status" value="3"/>
</dbReference>
<evidence type="ECO:0000313" key="13">
    <source>
        <dbReference type="Proteomes" id="UP000322000"/>
    </source>
</evidence>
<keyword evidence="13" id="KW-1185">Reference proteome</keyword>
<evidence type="ECO:0000256" key="7">
    <source>
        <dbReference type="ARBA" id="ARBA00023015"/>
    </source>
</evidence>
<dbReference type="OrthoDB" id="7360070at2759"/>
<keyword evidence="3" id="KW-0479">Metal-binding</keyword>
<organism evidence="13 14">
    <name type="scientific">Trichoplusia ni</name>
    <name type="common">Cabbage looper</name>
    <dbReference type="NCBI Taxonomy" id="7111"/>
    <lineage>
        <taxon>Eukaryota</taxon>
        <taxon>Metazoa</taxon>
        <taxon>Ecdysozoa</taxon>
        <taxon>Arthropoda</taxon>
        <taxon>Hexapoda</taxon>
        <taxon>Insecta</taxon>
        <taxon>Pterygota</taxon>
        <taxon>Neoptera</taxon>
        <taxon>Endopterygota</taxon>
        <taxon>Lepidoptera</taxon>
        <taxon>Glossata</taxon>
        <taxon>Ditrysia</taxon>
        <taxon>Noctuoidea</taxon>
        <taxon>Noctuidae</taxon>
        <taxon>Plusiinae</taxon>
        <taxon>Trichoplusia</taxon>
    </lineage>
</organism>
<keyword evidence="7" id="KW-0805">Transcription regulation</keyword>
<keyword evidence="8" id="KW-0238">DNA-binding</keyword>
<reference evidence="14" key="1">
    <citation type="submission" date="2025-08" db="UniProtKB">
        <authorList>
            <consortium name="RefSeq"/>
        </authorList>
    </citation>
    <scope>IDENTIFICATION</scope>
</reference>
<keyword evidence="10" id="KW-0539">Nucleus</keyword>
<evidence type="ECO:0000256" key="9">
    <source>
        <dbReference type="ARBA" id="ARBA00023163"/>
    </source>
</evidence>
<feature type="domain" description="C2H2-type" evidence="12">
    <location>
        <begin position="68"/>
        <end position="86"/>
    </location>
</feature>
<dbReference type="GeneID" id="113508688"/>
<comment type="function">
    <text evidence="1">May be involved in transcriptional regulation.</text>
</comment>
<evidence type="ECO:0000256" key="10">
    <source>
        <dbReference type="ARBA" id="ARBA00023242"/>
    </source>
</evidence>
<dbReference type="GO" id="GO:0008270">
    <property type="term" value="F:zinc ion binding"/>
    <property type="evidence" value="ECO:0007669"/>
    <property type="project" value="UniProtKB-KW"/>
</dbReference>
<feature type="domain" description="C2H2-type" evidence="12">
    <location>
        <begin position="1"/>
        <end position="31"/>
    </location>
</feature>
<dbReference type="PROSITE" id="PS00028">
    <property type="entry name" value="ZINC_FINGER_C2H2_1"/>
    <property type="match status" value="1"/>
</dbReference>
<evidence type="ECO:0000259" key="12">
    <source>
        <dbReference type="PROSITE" id="PS50157"/>
    </source>
</evidence>
<evidence type="ECO:0000256" key="4">
    <source>
        <dbReference type="ARBA" id="ARBA00022737"/>
    </source>
</evidence>
<evidence type="ECO:0000256" key="11">
    <source>
        <dbReference type="PROSITE-ProRule" id="PRU00042"/>
    </source>
</evidence>
<keyword evidence="4" id="KW-0677">Repeat</keyword>
<dbReference type="InterPro" id="IPR036236">
    <property type="entry name" value="Znf_C2H2_sf"/>
</dbReference>
<dbReference type="SUPFAM" id="SSF57667">
    <property type="entry name" value="beta-beta-alpha zinc fingers"/>
    <property type="match status" value="2"/>
</dbReference>
<dbReference type="PANTHER" id="PTHR24394">
    <property type="entry name" value="ZINC FINGER PROTEIN"/>
    <property type="match status" value="1"/>
</dbReference>
<keyword evidence="5 11" id="KW-0863">Zinc-finger</keyword>
<dbReference type="AlphaFoldDB" id="A0A7E5X567"/>
<evidence type="ECO:0000256" key="1">
    <source>
        <dbReference type="ARBA" id="ARBA00003767"/>
    </source>
</evidence>
<dbReference type="FunFam" id="3.30.160.60:FF:000097">
    <property type="entry name" value="Zinc finger protein"/>
    <property type="match status" value="1"/>
</dbReference>
<evidence type="ECO:0000256" key="3">
    <source>
        <dbReference type="ARBA" id="ARBA00022723"/>
    </source>
</evidence>
<comment type="subcellular location">
    <subcellularLocation>
        <location evidence="2">Nucleus</location>
    </subcellularLocation>
</comment>
<dbReference type="InParanoid" id="A0A7E5X567"/>
<dbReference type="Gene3D" id="3.30.160.60">
    <property type="entry name" value="Classic Zinc Finger"/>
    <property type="match status" value="2"/>
</dbReference>
<dbReference type="KEGG" id="tnl:113508688"/>
<protein>
    <submittedName>
        <fullName evidence="14">Zinc finger protein 585B-like</fullName>
    </submittedName>
</protein>
<evidence type="ECO:0000256" key="2">
    <source>
        <dbReference type="ARBA" id="ARBA00004123"/>
    </source>
</evidence>
<accession>A0A7E5X567</accession>